<reference evidence="3" key="1">
    <citation type="submission" date="2022-11" db="UniProtKB">
        <authorList>
            <consortium name="WormBaseParasite"/>
        </authorList>
    </citation>
    <scope>IDENTIFICATION</scope>
</reference>
<dbReference type="AlphaFoldDB" id="A0A915A4P7"/>
<dbReference type="Proteomes" id="UP000887569">
    <property type="component" value="Unplaced"/>
</dbReference>
<feature type="region of interest" description="Disordered" evidence="1">
    <location>
        <begin position="154"/>
        <end position="191"/>
    </location>
</feature>
<accession>A0A915A4P7</accession>
<dbReference type="WBParaSite" id="PgE256_g001_t01">
    <property type="protein sequence ID" value="PgE256_g001_t01"/>
    <property type="gene ID" value="PgE256_g001"/>
</dbReference>
<proteinExistence type="predicted"/>
<feature type="compositionally biased region" description="Basic and acidic residues" evidence="1">
    <location>
        <begin position="61"/>
        <end position="71"/>
    </location>
</feature>
<feature type="compositionally biased region" description="Basic and acidic residues" evidence="1">
    <location>
        <begin position="1"/>
        <end position="16"/>
    </location>
</feature>
<evidence type="ECO:0000313" key="2">
    <source>
        <dbReference type="Proteomes" id="UP000887569"/>
    </source>
</evidence>
<evidence type="ECO:0000256" key="1">
    <source>
        <dbReference type="SAM" id="MobiDB-lite"/>
    </source>
</evidence>
<protein>
    <submittedName>
        <fullName evidence="3">Uncharacterized protein</fullName>
    </submittedName>
</protein>
<organism evidence="2 3">
    <name type="scientific">Parascaris univalens</name>
    <name type="common">Nematode worm</name>
    <dbReference type="NCBI Taxonomy" id="6257"/>
    <lineage>
        <taxon>Eukaryota</taxon>
        <taxon>Metazoa</taxon>
        <taxon>Ecdysozoa</taxon>
        <taxon>Nematoda</taxon>
        <taxon>Chromadorea</taxon>
        <taxon>Rhabditida</taxon>
        <taxon>Spirurina</taxon>
        <taxon>Ascaridomorpha</taxon>
        <taxon>Ascaridoidea</taxon>
        <taxon>Ascarididae</taxon>
        <taxon>Parascaris</taxon>
    </lineage>
</organism>
<feature type="region of interest" description="Disordered" evidence="1">
    <location>
        <begin position="1"/>
        <end position="89"/>
    </location>
</feature>
<evidence type="ECO:0000313" key="3">
    <source>
        <dbReference type="WBParaSite" id="PgE256_g001_t01"/>
    </source>
</evidence>
<keyword evidence="2" id="KW-1185">Reference proteome</keyword>
<name>A0A915A4P7_PARUN</name>
<sequence>MCWKKKQDGKSHKKEPSLGQPTPQQQLGCDVACHADSTPEGRAPIDQRAAFVRRNVGNATRDSREKEEKPRKMMSTANSENPKEERLPCCPTQHSTTWKDAVSCSEGLKLQQTQTTNGYCKDESDESTLVGIPAEMPFFQNEDDSNSEFPLLEETQESKEQVGNDSCSPHHFSSGDTLEGIPRVMPDFQDD</sequence>